<gene>
    <name evidence="1" type="ORF">GCM10010315_29970</name>
</gene>
<dbReference type="Proteomes" id="UP001500886">
    <property type="component" value="Unassembled WGS sequence"/>
</dbReference>
<evidence type="ECO:0000313" key="2">
    <source>
        <dbReference type="Proteomes" id="UP001500886"/>
    </source>
</evidence>
<dbReference type="InterPro" id="IPR055091">
    <property type="entry name" value="WelO5-like"/>
</dbReference>
<protein>
    <recommendedName>
        <fullName evidence="3">Proline hydroxylase</fullName>
    </recommendedName>
</protein>
<proteinExistence type="predicted"/>
<sequence length="223" mass="24397">MVEETIGALETRAFEAYGRKRVDPPVMRFGVGVSDHCRNGLVTDDYWTALERHRKDWAALGLSFDPFETCRAALGADWPGGIRVGTRGGRSMGAGVAREPNQGFQVHFDDALREFSGDLLDATLVSQFAFNAYLSVPSAGGETVIWRHLWHPEDEAFRIPGSYGYDEAVVGDAEFVELAPEVGEAVLINPRCFHAVRPSRGARRIALGFAVGLSLTGELLTWG</sequence>
<accession>A0ABN3TTY4</accession>
<keyword evidence="2" id="KW-1185">Reference proteome</keyword>
<evidence type="ECO:0000313" key="1">
    <source>
        <dbReference type="EMBL" id="GAA2717232.1"/>
    </source>
</evidence>
<dbReference type="Pfam" id="PF22814">
    <property type="entry name" value="WelO5"/>
    <property type="match status" value="1"/>
</dbReference>
<dbReference type="EMBL" id="BAAASL010000010">
    <property type="protein sequence ID" value="GAA2717232.1"/>
    <property type="molecule type" value="Genomic_DNA"/>
</dbReference>
<name>A0ABN3TTY4_9ACTN</name>
<dbReference type="Gene3D" id="2.60.120.620">
    <property type="entry name" value="q2cbj1_9rhob like domain"/>
    <property type="match status" value="1"/>
</dbReference>
<comment type="caution">
    <text evidence="1">The sequence shown here is derived from an EMBL/GenBank/DDBJ whole genome shotgun (WGS) entry which is preliminary data.</text>
</comment>
<organism evidence="1 2">
    <name type="scientific">Streptomyces luteosporeus</name>
    <dbReference type="NCBI Taxonomy" id="173856"/>
    <lineage>
        <taxon>Bacteria</taxon>
        <taxon>Bacillati</taxon>
        <taxon>Actinomycetota</taxon>
        <taxon>Actinomycetes</taxon>
        <taxon>Kitasatosporales</taxon>
        <taxon>Streptomycetaceae</taxon>
        <taxon>Streptomyces</taxon>
    </lineage>
</organism>
<evidence type="ECO:0008006" key="3">
    <source>
        <dbReference type="Google" id="ProtNLM"/>
    </source>
</evidence>
<dbReference type="RefSeq" id="WP_344435719.1">
    <property type="nucleotide sequence ID" value="NZ_BAAASL010000010.1"/>
</dbReference>
<reference evidence="1 2" key="1">
    <citation type="journal article" date="2019" name="Int. J. Syst. Evol. Microbiol.">
        <title>The Global Catalogue of Microorganisms (GCM) 10K type strain sequencing project: providing services to taxonomists for standard genome sequencing and annotation.</title>
        <authorList>
            <consortium name="The Broad Institute Genomics Platform"/>
            <consortium name="The Broad Institute Genome Sequencing Center for Infectious Disease"/>
            <person name="Wu L."/>
            <person name="Ma J."/>
        </authorList>
    </citation>
    <scope>NUCLEOTIDE SEQUENCE [LARGE SCALE GENOMIC DNA]</scope>
    <source>
        <strain evidence="1 2">JCM 4542</strain>
    </source>
</reference>